<sequence length="146" mass="16091">MLKKTLAGIFSDHCHGLSEDEAVKTSTAELGVGRRVSGYDPASESVMQKIRSTFVIPHSSMTHSGISDLNGSFVSENGTIPIVTKQTQRKLFVVDDKHLFQLFKRCPICGNMMKSIVISSHCAVPMVTYKCQGDCDENVWIGHETE</sequence>
<evidence type="ECO:0000313" key="2">
    <source>
        <dbReference type="Proteomes" id="UP000276776"/>
    </source>
</evidence>
<gene>
    <name evidence="1" type="ORF">TCLT_LOCUS1333</name>
</gene>
<dbReference type="EMBL" id="UYYF01000161">
    <property type="protein sequence ID" value="VDM96715.1"/>
    <property type="molecule type" value="Genomic_DNA"/>
</dbReference>
<reference evidence="1 2" key="2">
    <citation type="submission" date="2018-11" db="EMBL/GenBank/DDBJ databases">
        <authorList>
            <consortium name="Pathogen Informatics"/>
        </authorList>
    </citation>
    <scope>NUCLEOTIDE SEQUENCE [LARGE SCALE GENOMIC DNA]</scope>
</reference>
<dbReference type="OrthoDB" id="5832999at2759"/>
<dbReference type="WBParaSite" id="TCLT_0000133201-mRNA-1">
    <property type="protein sequence ID" value="TCLT_0000133201-mRNA-1"/>
    <property type="gene ID" value="TCLT_0000133201"/>
</dbReference>
<keyword evidence="2" id="KW-1185">Reference proteome</keyword>
<accession>A0A0N5CMF3</accession>
<evidence type="ECO:0000313" key="1">
    <source>
        <dbReference type="EMBL" id="VDM96715.1"/>
    </source>
</evidence>
<organism evidence="3">
    <name type="scientific">Thelazia callipaeda</name>
    <name type="common">Oriental eyeworm</name>
    <name type="synonym">Parasitic nematode</name>
    <dbReference type="NCBI Taxonomy" id="103827"/>
    <lineage>
        <taxon>Eukaryota</taxon>
        <taxon>Metazoa</taxon>
        <taxon>Ecdysozoa</taxon>
        <taxon>Nematoda</taxon>
        <taxon>Chromadorea</taxon>
        <taxon>Rhabditida</taxon>
        <taxon>Spirurina</taxon>
        <taxon>Spiruromorpha</taxon>
        <taxon>Thelazioidea</taxon>
        <taxon>Thelaziidae</taxon>
        <taxon>Thelazia</taxon>
    </lineage>
</organism>
<reference evidence="3" key="1">
    <citation type="submission" date="2016-04" db="UniProtKB">
        <authorList>
            <consortium name="WormBaseParasite"/>
        </authorList>
    </citation>
    <scope>IDENTIFICATION</scope>
</reference>
<proteinExistence type="predicted"/>
<dbReference type="AlphaFoldDB" id="A0A0N5CMF3"/>
<protein>
    <submittedName>
        <fullName evidence="3">LITAF domain-containing protein</fullName>
    </submittedName>
</protein>
<dbReference type="Proteomes" id="UP000276776">
    <property type="component" value="Unassembled WGS sequence"/>
</dbReference>
<name>A0A0N5CMF3_THECL</name>
<evidence type="ECO:0000313" key="3">
    <source>
        <dbReference type="WBParaSite" id="TCLT_0000133201-mRNA-1"/>
    </source>
</evidence>